<dbReference type="AlphaFoldDB" id="A0A916SN26"/>
<dbReference type="InterPro" id="IPR024060">
    <property type="entry name" value="Ureidoglycolate_lyase_dom_sf"/>
</dbReference>
<organism evidence="5 6">
    <name type="scientific">Brucella endophytica</name>
    <dbReference type="NCBI Taxonomy" id="1963359"/>
    <lineage>
        <taxon>Bacteria</taxon>
        <taxon>Pseudomonadati</taxon>
        <taxon>Pseudomonadota</taxon>
        <taxon>Alphaproteobacteria</taxon>
        <taxon>Hyphomicrobiales</taxon>
        <taxon>Brucellaceae</taxon>
        <taxon>Brucella/Ochrobactrum group</taxon>
        <taxon>Brucella</taxon>
    </lineage>
</organism>
<dbReference type="InterPro" id="IPR007247">
    <property type="entry name" value="Ureidogly_lyase"/>
</dbReference>
<sequence length="157" mass="16596">MRVITATPLSAEAFAPFGTVTQIPHATGLVSVDQAYDATSDAQIPVFQLMRTVTGPQPVAVRQLEQHPFSAQTFVTLSGASSVIIVCETGPSGPEEATARAFVCAPTQAVTYAKAVWHHRLTPLGDNAVFSMTMMHTGTGGDTVLQDLVEPFEVALP</sequence>
<dbReference type="InterPro" id="IPR047233">
    <property type="entry name" value="UAH_cupin"/>
</dbReference>
<dbReference type="PANTHER" id="PTHR21221:SF1">
    <property type="entry name" value="UREIDOGLYCOLATE LYASE"/>
    <property type="match status" value="1"/>
</dbReference>
<dbReference type="EMBL" id="BMHH01000017">
    <property type="protein sequence ID" value="GGB04504.1"/>
    <property type="molecule type" value="Genomic_DNA"/>
</dbReference>
<dbReference type="GO" id="GO:0000256">
    <property type="term" value="P:allantoin catabolic process"/>
    <property type="evidence" value="ECO:0007669"/>
    <property type="project" value="InterPro"/>
</dbReference>
<dbReference type="CDD" id="cd20298">
    <property type="entry name" value="cupin_UAH"/>
    <property type="match status" value="1"/>
</dbReference>
<keyword evidence="2" id="KW-0659">Purine metabolism</keyword>
<dbReference type="Pfam" id="PF04115">
    <property type="entry name" value="Ureidogly_lyase"/>
    <property type="match status" value="1"/>
</dbReference>
<dbReference type="SUPFAM" id="SSF51182">
    <property type="entry name" value="RmlC-like cupins"/>
    <property type="match status" value="1"/>
</dbReference>
<evidence type="ECO:0000256" key="1">
    <source>
        <dbReference type="ARBA" id="ARBA00011738"/>
    </source>
</evidence>
<keyword evidence="6" id="KW-1185">Reference proteome</keyword>
<accession>A0A916SN26</accession>
<dbReference type="GO" id="GO:0004848">
    <property type="term" value="F:ureidoglycolate hydrolase activity"/>
    <property type="evidence" value="ECO:0007669"/>
    <property type="project" value="InterPro"/>
</dbReference>
<evidence type="ECO:0000313" key="5">
    <source>
        <dbReference type="EMBL" id="GGB04504.1"/>
    </source>
</evidence>
<evidence type="ECO:0000256" key="4">
    <source>
        <dbReference type="ARBA" id="ARBA00047684"/>
    </source>
</evidence>
<reference evidence="5" key="2">
    <citation type="submission" date="2020-09" db="EMBL/GenBank/DDBJ databases">
        <authorList>
            <person name="Sun Q."/>
            <person name="Zhou Y."/>
        </authorList>
    </citation>
    <scope>NUCLEOTIDE SEQUENCE</scope>
    <source>
        <strain evidence="5">CGMCC 1.15082</strain>
    </source>
</reference>
<dbReference type="PANTHER" id="PTHR21221">
    <property type="entry name" value="UREIDOGLYCOLATE HYDROLASE"/>
    <property type="match status" value="1"/>
</dbReference>
<evidence type="ECO:0000256" key="2">
    <source>
        <dbReference type="ARBA" id="ARBA00022631"/>
    </source>
</evidence>
<reference evidence="5" key="1">
    <citation type="journal article" date="2014" name="Int. J. Syst. Evol. Microbiol.">
        <title>Complete genome sequence of Corynebacterium casei LMG S-19264T (=DSM 44701T), isolated from a smear-ripened cheese.</title>
        <authorList>
            <consortium name="US DOE Joint Genome Institute (JGI-PGF)"/>
            <person name="Walter F."/>
            <person name="Albersmeier A."/>
            <person name="Kalinowski J."/>
            <person name="Ruckert C."/>
        </authorList>
    </citation>
    <scope>NUCLEOTIDE SEQUENCE</scope>
    <source>
        <strain evidence="5">CGMCC 1.15082</strain>
    </source>
</reference>
<dbReference type="RefSeq" id="WP_188825553.1">
    <property type="nucleotide sequence ID" value="NZ_BMHH01000017.1"/>
</dbReference>
<dbReference type="GO" id="GO:0050385">
    <property type="term" value="F:ureidoglycolate lyase activity"/>
    <property type="evidence" value="ECO:0007669"/>
    <property type="project" value="UniProtKB-EC"/>
</dbReference>
<dbReference type="InterPro" id="IPR011051">
    <property type="entry name" value="RmlC_Cupin_sf"/>
</dbReference>
<evidence type="ECO:0000313" key="6">
    <source>
        <dbReference type="Proteomes" id="UP000646478"/>
    </source>
</evidence>
<gene>
    <name evidence="5" type="ORF">GCM10011491_35800</name>
</gene>
<proteinExistence type="predicted"/>
<evidence type="ECO:0000256" key="3">
    <source>
        <dbReference type="ARBA" id="ARBA00023239"/>
    </source>
</evidence>
<dbReference type="GO" id="GO:0006144">
    <property type="term" value="P:purine nucleobase metabolic process"/>
    <property type="evidence" value="ECO:0007669"/>
    <property type="project" value="UniProtKB-KW"/>
</dbReference>
<comment type="catalytic activity">
    <reaction evidence="4">
        <text>(S)-ureidoglycolate = urea + glyoxylate</text>
        <dbReference type="Rhea" id="RHEA:11304"/>
        <dbReference type="ChEBI" id="CHEBI:16199"/>
        <dbReference type="ChEBI" id="CHEBI:36655"/>
        <dbReference type="ChEBI" id="CHEBI:57296"/>
        <dbReference type="EC" id="4.3.2.3"/>
    </reaction>
</comment>
<keyword evidence="3 5" id="KW-0456">Lyase</keyword>
<name>A0A916SN26_9HYPH</name>
<comment type="subunit">
    <text evidence="1">Homodimer.</text>
</comment>
<protein>
    <submittedName>
        <fullName evidence="5">Ureidoglycolate lyase</fullName>
    </submittedName>
</protein>
<dbReference type="Proteomes" id="UP000646478">
    <property type="component" value="Unassembled WGS sequence"/>
</dbReference>
<dbReference type="Gene3D" id="2.60.120.480">
    <property type="entry name" value="Ureidoglycolate hydrolase"/>
    <property type="match status" value="1"/>
</dbReference>
<comment type="caution">
    <text evidence="5">The sequence shown here is derived from an EMBL/GenBank/DDBJ whole genome shotgun (WGS) entry which is preliminary data.</text>
</comment>